<proteinExistence type="predicted"/>
<organism evidence="2">
    <name type="scientific">Bactrocera dorsalis</name>
    <name type="common">Oriental fruit fly</name>
    <name type="synonym">Dacus dorsalis</name>
    <dbReference type="NCBI Taxonomy" id="27457"/>
    <lineage>
        <taxon>Eukaryota</taxon>
        <taxon>Metazoa</taxon>
        <taxon>Ecdysozoa</taxon>
        <taxon>Arthropoda</taxon>
        <taxon>Hexapoda</taxon>
        <taxon>Insecta</taxon>
        <taxon>Pterygota</taxon>
        <taxon>Neoptera</taxon>
        <taxon>Endopterygota</taxon>
        <taxon>Diptera</taxon>
        <taxon>Brachycera</taxon>
        <taxon>Muscomorpha</taxon>
        <taxon>Tephritoidea</taxon>
        <taxon>Tephritidae</taxon>
        <taxon>Bactrocera</taxon>
        <taxon>Bactrocera</taxon>
    </lineage>
</organism>
<dbReference type="OrthoDB" id="9930272at2759"/>
<feature type="region of interest" description="Disordered" evidence="1">
    <location>
        <begin position="122"/>
        <end position="150"/>
    </location>
</feature>
<dbReference type="EMBL" id="GAKP01009336">
    <property type="protein sequence ID" value="JAC49616.1"/>
    <property type="molecule type" value="Transcribed_RNA"/>
</dbReference>
<dbReference type="AlphaFoldDB" id="A0A034W218"/>
<protein>
    <submittedName>
        <fullName evidence="2">WD repeat-containing protein CG11141</fullName>
    </submittedName>
</protein>
<accession>A0A034W218</accession>
<reference evidence="2" key="1">
    <citation type="journal article" date="2014" name="BMC Genomics">
        <title>Characterizing the developmental transcriptome of the oriental fruit fly, Bactrocera dorsalis (Diptera: Tephritidae) through comparative genomic analysis with Drosophila melanogaster utilizing modENCODE datasets.</title>
        <authorList>
            <person name="Geib S.M."/>
            <person name="Calla B."/>
            <person name="Hall B."/>
            <person name="Hou S."/>
            <person name="Manoukis N.C."/>
        </authorList>
    </citation>
    <scope>NUCLEOTIDE SEQUENCE</scope>
    <source>
        <strain evidence="2">Punador</strain>
    </source>
</reference>
<evidence type="ECO:0000256" key="1">
    <source>
        <dbReference type="SAM" id="MobiDB-lite"/>
    </source>
</evidence>
<evidence type="ECO:0000313" key="2">
    <source>
        <dbReference type="EMBL" id="JAC49616.1"/>
    </source>
</evidence>
<gene>
    <name evidence="2" type="primary">Y1411</name>
</gene>
<sequence length="150" mass="16749">MPLKELAQAYPKQTKVEDAGVQTTPRKKLYYMGEDDDEDNIYSDYSAGQPIDELCHAALRAATLVEEYEQEGGSAKAFVQSAQRQVSSEHLQFVCTQPVNEEANEEIISFLPDFRRACDPCAMPPKVQQKTPPPSAESNGSSSEWEFLDN</sequence>
<name>A0A034W218_BACDO</name>